<dbReference type="Proteomes" id="UP001457282">
    <property type="component" value="Unassembled WGS sequence"/>
</dbReference>
<sequence length="71" mass="7586">MSGMGLSEVATAVGMAEEQQLASERDWITDSGERGAGWRQKTMSDVINSSWARRWEGGRAGRDAGKSTPAG</sequence>
<name>A0AAW1VXJ7_RUBAR</name>
<keyword evidence="3" id="KW-1185">Reference proteome</keyword>
<proteinExistence type="predicted"/>
<evidence type="ECO:0000313" key="2">
    <source>
        <dbReference type="EMBL" id="KAK9911603.1"/>
    </source>
</evidence>
<organism evidence="2 3">
    <name type="scientific">Rubus argutus</name>
    <name type="common">Southern blackberry</name>
    <dbReference type="NCBI Taxonomy" id="59490"/>
    <lineage>
        <taxon>Eukaryota</taxon>
        <taxon>Viridiplantae</taxon>
        <taxon>Streptophyta</taxon>
        <taxon>Embryophyta</taxon>
        <taxon>Tracheophyta</taxon>
        <taxon>Spermatophyta</taxon>
        <taxon>Magnoliopsida</taxon>
        <taxon>eudicotyledons</taxon>
        <taxon>Gunneridae</taxon>
        <taxon>Pentapetalae</taxon>
        <taxon>rosids</taxon>
        <taxon>fabids</taxon>
        <taxon>Rosales</taxon>
        <taxon>Rosaceae</taxon>
        <taxon>Rosoideae</taxon>
        <taxon>Rosoideae incertae sedis</taxon>
        <taxon>Rubus</taxon>
    </lineage>
</organism>
<dbReference type="AlphaFoldDB" id="A0AAW1VXJ7"/>
<gene>
    <name evidence="2" type="ORF">M0R45_035499</name>
</gene>
<feature type="compositionally biased region" description="Polar residues" evidence="1">
    <location>
        <begin position="41"/>
        <end position="51"/>
    </location>
</feature>
<feature type="compositionally biased region" description="Basic and acidic residues" evidence="1">
    <location>
        <begin position="23"/>
        <end position="33"/>
    </location>
</feature>
<evidence type="ECO:0000313" key="3">
    <source>
        <dbReference type="Proteomes" id="UP001457282"/>
    </source>
</evidence>
<protein>
    <submittedName>
        <fullName evidence="2">Uncharacterized protein</fullName>
    </submittedName>
</protein>
<feature type="compositionally biased region" description="Basic and acidic residues" evidence="1">
    <location>
        <begin position="53"/>
        <end position="65"/>
    </location>
</feature>
<comment type="caution">
    <text evidence="2">The sequence shown here is derived from an EMBL/GenBank/DDBJ whole genome shotgun (WGS) entry which is preliminary data.</text>
</comment>
<reference evidence="2 3" key="1">
    <citation type="journal article" date="2023" name="G3 (Bethesda)">
        <title>A chromosome-length genome assembly and annotation of blackberry (Rubus argutus, cv. 'Hillquist').</title>
        <authorList>
            <person name="Bruna T."/>
            <person name="Aryal R."/>
            <person name="Dudchenko O."/>
            <person name="Sargent D.J."/>
            <person name="Mead D."/>
            <person name="Buti M."/>
            <person name="Cavallini A."/>
            <person name="Hytonen T."/>
            <person name="Andres J."/>
            <person name="Pham M."/>
            <person name="Weisz D."/>
            <person name="Mascagni F."/>
            <person name="Usai G."/>
            <person name="Natali L."/>
            <person name="Bassil N."/>
            <person name="Fernandez G.E."/>
            <person name="Lomsadze A."/>
            <person name="Armour M."/>
            <person name="Olukolu B."/>
            <person name="Poorten T."/>
            <person name="Britton C."/>
            <person name="Davik J."/>
            <person name="Ashrafi H."/>
            <person name="Aiden E.L."/>
            <person name="Borodovsky M."/>
            <person name="Worthington M."/>
        </authorList>
    </citation>
    <scope>NUCLEOTIDE SEQUENCE [LARGE SCALE GENOMIC DNA]</scope>
    <source>
        <strain evidence="2">PI 553951</strain>
    </source>
</reference>
<feature type="region of interest" description="Disordered" evidence="1">
    <location>
        <begin position="17"/>
        <end position="71"/>
    </location>
</feature>
<dbReference type="EMBL" id="JBEDUW010000007">
    <property type="protein sequence ID" value="KAK9911603.1"/>
    <property type="molecule type" value="Genomic_DNA"/>
</dbReference>
<accession>A0AAW1VXJ7</accession>
<evidence type="ECO:0000256" key="1">
    <source>
        <dbReference type="SAM" id="MobiDB-lite"/>
    </source>
</evidence>